<organism evidence="2 3">
    <name type="scientific">Dictyobacter arantiisoli</name>
    <dbReference type="NCBI Taxonomy" id="2014874"/>
    <lineage>
        <taxon>Bacteria</taxon>
        <taxon>Bacillati</taxon>
        <taxon>Chloroflexota</taxon>
        <taxon>Ktedonobacteria</taxon>
        <taxon>Ktedonobacterales</taxon>
        <taxon>Dictyobacteraceae</taxon>
        <taxon>Dictyobacter</taxon>
    </lineage>
</organism>
<protein>
    <recommendedName>
        <fullName evidence="1">NERD domain-containing protein</fullName>
    </recommendedName>
</protein>
<dbReference type="RefSeq" id="WP_149402970.1">
    <property type="nucleotide sequence ID" value="NZ_BIXY01000059.1"/>
</dbReference>
<proteinExistence type="predicted"/>
<accession>A0A5A5TFY4</accession>
<reference evidence="2 3" key="1">
    <citation type="submission" date="2019-01" db="EMBL/GenBank/DDBJ databases">
        <title>Draft genome sequence of Dictyobacter sp. Uno17.</title>
        <authorList>
            <person name="Wang C.M."/>
            <person name="Zheng Y."/>
            <person name="Sakai Y."/>
            <person name="Abe K."/>
            <person name="Yokota A."/>
            <person name="Yabe S."/>
        </authorList>
    </citation>
    <scope>NUCLEOTIDE SEQUENCE [LARGE SCALE GENOMIC DNA]</scope>
    <source>
        <strain evidence="2 3">Uno17</strain>
    </source>
</reference>
<keyword evidence="3" id="KW-1185">Reference proteome</keyword>
<dbReference type="Proteomes" id="UP000322530">
    <property type="component" value="Unassembled WGS sequence"/>
</dbReference>
<name>A0A5A5TFY4_9CHLR</name>
<comment type="caution">
    <text evidence="2">The sequence shown here is derived from an EMBL/GenBank/DDBJ whole genome shotgun (WGS) entry which is preliminary data.</text>
</comment>
<evidence type="ECO:0000313" key="2">
    <source>
        <dbReference type="EMBL" id="GCF10066.1"/>
    </source>
</evidence>
<feature type="domain" description="NERD" evidence="1">
    <location>
        <begin position="26"/>
        <end position="173"/>
    </location>
</feature>
<dbReference type="AlphaFoldDB" id="A0A5A5TFY4"/>
<sequence>MFTMKRLVRAFDGMSTVKLAGKDRGGEQGEDDAELIIRAGGQGCYMRNPILPHPRKPGFFLESDFLVYAHGALFCVEIKNYRGRVYYPTRTHTIYVKKGWFIFKRTVAQTVVDGYDYSKVIQEKSGYNGEGITTREQPNPLTKTQNIVDDLQRFLPRVDTHFQGVPIYPVLGFSEKTDISAIYDFKAGIIHISELPKFFAAHGNGTPSKAQVQRMQQALNLLPTWDRIWTTNNEMFYGTITDRDFTFKDINNRTYTLPYQQIQSIELKRDGAFSAYDDLTVFYSNGKKQAFRCTGGEIHLDRFQGEKQIHRLRNVTRIVAGIANKQF</sequence>
<dbReference type="EMBL" id="BIXY01000059">
    <property type="protein sequence ID" value="GCF10066.1"/>
    <property type="molecule type" value="Genomic_DNA"/>
</dbReference>
<dbReference type="InterPro" id="IPR011528">
    <property type="entry name" value="NERD"/>
</dbReference>
<evidence type="ECO:0000313" key="3">
    <source>
        <dbReference type="Proteomes" id="UP000322530"/>
    </source>
</evidence>
<evidence type="ECO:0000259" key="1">
    <source>
        <dbReference type="Pfam" id="PF08378"/>
    </source>
</evidence>
<dbReference type="Pfam" id="PF08378">
    <property type="entry name" value="NERD"/>
    <property type="match status" value="1"/>
</dbReference>
<gene>
    <name evidence="2" type="ORF">KDI_36300</name>
</gene>
<dbReference type="OrthoDB" id="3078467at2"/>